<reference evidence="2" key="1">
    <citation type="submission" date="2015-02" db="EMBL/GenBank/DDBJ databases">
        <authorList>
            <person name="Chooi Y.-H."/>
        </authorList>
    </citation>
    <scope>NUCLEOTIDE SEQUENCE [LARGE SCALE GENOMIC DNA]</scope>
    <source>
        <strain evidence="2">strain Y</strain>
    </source>
</reference>
<evidence type="ECO:0000313" key="1">
    <source>
        <dbReference type="EMBL" id="CPR16027.1"/>
    </source>
</evidence>
<dbReference type="EMBL" id="LN829119">
    <property type="protein sequence ID" value="CPR16027.1"/>
    <property type="molecule type" value="Genomic_DNA"/>
</dbReference>
<dbReference type="Proteomes" id="UP000033187">
    <property type="component" value="Chromosome 1"/>
</dbReference>
<dbReference type="AlphaFoldDB" id="A0A0D6JAW9"/>
<dbReference type="KEGG" id="fiy:BN1229_v1_0613"/>
<protein>
    <submittedName>
        <fullName evidence="1">Uncharacterized protein</fullName>
    </submittedName>
</protein>
<sequence>MLRSQVVAFARCLFIGFALLNVDILDGEAGVLEGIQDEGAFVAIPAVRFLADFGD</sequence>
<proteinExistence type="predicted"/>
<gene>
    <name evidence="1" type="ORF">YBN1229_v1_0613</name>
</gene>
<organism evidence="1 2">
    <name type="scientific">Candidatus Filomicrobium marinum</name>
    <dbReference type="NCBI Taxonomy" id="1608628"/>
    <lineage>
        <taxon>Bacteria</taxon>
        <taxon>Pseudomonadati</taxon>
        <taxon>Pseudomonadota</taxon>
        <taxon>Alphaproteobacteria</taxon>
        <taxon>Hyphomicrobiales</taxon>
        <taxon>Hyphomicrobiaceae</taxon>
        <taxon>Filomicrobium</taxon>
    </lineage>
</organism>
<accession>A0A0D6JAW9</accession>
<keyword evidence="2" id="KW-1185">Reference proteome</keyword>
<evidence type="ECO:0000313" key="2">
    <source>
        <dbReference type="Proteomes" id="UP000033187"/>
    </source>
</evidence>
<name>A0A0D6JAW9_9HYPH</name>